<feature type="domain" description="N-acetyltransferase" evidence="1">
    <location>
        <begin position="3"/>
        <end position="140"/>
    </location>
</feature>
<evidence type="ECO:0000313" key="2">
    <source>
        <dbReference type="EMBL" id="GIJ56913.1"/>
    </source>
</evidence>
<dbReference type="EMBL" id="BOPG01000027">
    <property type="protein sequence ID" value="GIJ56913.1"/>
    <property type="molecule type" value="Genomic_DNA"/>
</dbReference>
<organism evidence="2 3">
    <name type="scientific">Virgisporangium aurantiacum</name>
    <dbReference type="NCBI Taxonomy" id="175570"/>
    <lineage>
        <taxon>Bacteria</taxon>
        <taxon>Bacillati</taxon>
        <taxon>Actinomycetota</taxon>
        <taxon>Actinomycetes</taxon>
        <taxon>Micromonosporales</taxon>
        <taxon>Micromonosporaceae</taxon>
        <taxon>Virgisporangium</taxon>
    </lineage>
</organism>
<dbReference type="SUPFAM" id="SSF55729">
    <property type="entry name" value="Acyl-CoA N-acyltransferases (Nat)"/>
    <property type="match status" value="1"/>
</dbReference>
<proteinExistence type="predicted"/>
<dbReference type="AlphaFoldDB" id="A0A8J3Z5V9"/>
<dbReference type="GO" id="GO:0016747">
    <property type="term" value="F:acyltransferase activity, transferring groups other than amino-acyl groups"/>
    <property type="evidence" value="ECO:0007669"/>
    <property type="project" value="InterPro"/>
</dbReference>
<dbReference type="CDD" id="cd04301">
    <property type="entry name" value="NAT_SF"/>
    <property type="match status" value="1"/>
</dbReference>
<name>A0A8J3Z5V9_9ACTN</name>
<reference evidence="2" key="1">
    <citation type="submission" date="2021-01" db="EMBL/GenBank/DDBJ databases">
        <title>Whole genome shotgun sequence of Virgisporangium aurantiacum NBRC 16421.</title>
        <authorList>
            <person name="Komaki H."/>
            <person name="Tamura T."/>
        </authorList>
    </citation>
    <scope>NUCLEOTIDE SEQUENCE</scope>
    <source>
        <strain evidence="2">NBRC 16421</strain>
    </source>
</reference>
<dbReference type="RefSeq" id="WP_203995882.1">
    <property type="nucleotide sequence ID" value="NZ_BOPG01000027.1"/>
</dbReference>
<comment type="caution">
    <text evidence="2">The sequence shown here is derived from an EMBL/GenBank/DDBJ whole genome shotgun (WGS) entry which is preliminary data.</text>
</comment>
<dbReference type="PROSITE" id="PS51186">
    <property type="entry name" value="GNAT"/>
    <property type="match status" value="1"/>
</dbReference>
<protein>
    <recommendedName>
        <fullName evidence="1">N-acetyltransferase domain-containing protein</fullName>
    </recommendedName>
</protein>
<keyword evidence="3" id="KW-1185">Reference proteome</keyword>
<evidence type="ECO:0000313" key="3">
    <source>
        <dbReference type="Proteomes" id="UP000612585"/>
    </source>
</evidence>
<gene>
    <name evidence="2" type="ORF">Vau01_044290</name>
</gene>
<dbReference type="Pfam" id="PF13673">
    <property type="entry name" value="Acetyltransf_10"/>
    <property type="match status" value="1"/>
</dbReference>
<evidence type="ECO:0000259" key="1">
    <source>
        <dbReference type="PROSITE" id="PS51186"/>
    </source>
</evidence>
<sequence>MTIFIRAVGSADLAAVRRIAVAHDVLAQWPAGPDFLDCERAFGRLLLGEVDGRIAGFGGVLRRGGLTHLGDLFVAADRQSAGLGRALLDGLLDGADRRVTYASADPRAVALYVRYGMIPREPLLYLAGPADALSTVDDFGPVPPAEPADDAALVDLDGTVSGGSRGDTLRWYTGLSTVDGYRTGDGYALARRVDDLVQIGPAGGADPVASARAVVAAGRRYPGRRLLISLFGTHPLLPALLRAGYRIDDTDTLMSSEDGLFSPDRYVPSVDLG</sequence>
<accession>A0A8J3Z5V9</accession>
<dbReference type="Proteomes" id="UP000612585">
    <property type="component" value="Unassembled WGS sequence"/>
</dbReference>
<dbReference type="InterPro" id="IPR000182">
    <property type="entry name" value="GNAT_dom"/>
</dbReference>
<dbReference type="InterPro" id="IPR016181">
    <property type="entry name" value="Acyl_CoA_acyltransferase"/>
</dbReference>
<dbReference type="Gene3D" id="3.40.630.30">
    <property type="match status" value="1"/>
</dbReference>